<dbReference type="InterPro" id="IPR049179">
    <property type="entry name" value="T2SSK_SAM-like_2nd"/>
</dbReference>
<evidence type="ECO:0000256" key="8">
    <source>
        <dbReference type="ARBA" id="ARBA00022989"/>
    </source>
</evidence>
<evidence type="ECO:0000256" key="6">
    <source>
        <dbReference type="ARBA" id="ARBA00022692"/>
    </source>
</evidence>
<dbReference type="GO" id="GO:0005886">
    <property type="term" value="C:plasma membrane"/>
    <property type="evidence" value="ECO:0007669"/>
    <property type="project" value="UniProtKB-SubCell"/>
</dbReference>
<sequence>MGHMRTRGRQSGAALLLALLIMTLVATLAAGMVWLQWRGIEVEAAERARTQAEWLLNASLDWGNLILKSSIRNSYTDDDLGQPWATPLAETKLSSFLSADGNHQDDSGPEAYLSGQITDAQSKYNLFNLVNSDAAGKNTEIQRLQILFSAIGVSPDVAATIAAGLRASYSAQQLQKDQSGQADATNAVVMPIEVADLAWYGVDPKVVKTIEPFVQILPFTGTAPVPINANTAPAEVLMAGCPGMTRAQAEQVILQRRQKPFDDPAKVTANIGMPVATACGGGADNPGPKVLYSVKSQYFEIFGQLRYEQHVIRERSVVYRKDQFSVQVLRRERVPPDPVAAAAPA</sequence>
<keyword evidence="5 10" id="KW-0997">Cell inner membrane</keyword>
<keyword evidence="9 10" id="KW-0472">Membrane</keyword>
<dbReference type="Pfam" id="PF03934">
    <property type="entry name" value="T2SSK"/>
    <property type="match status" value="1"/>
</dbReference>
<dbReference type="InterPro" id="IPR049031">
    <property type="entry name" value="T2SSK_SAM-like_1st"/>
</dbReference>
<name>A0A9X2C163_9BURK</name>
<dbReference type="Gene3D" id="1.10.40.60">
    <property type="entry name" value="EpsJ-like"/>
    <property type="match status" value="2"/>
</dbReference>
<feature type="domain" description="T2SS protein K second SAM-like" evidence="11">
    <location>
        <begin position="227"/>
        <end position="274"/>
    </location>
</feature>
<dbReference type="PANTHER" id="PTHR38831">
    <property type="entry name" value="TYPE II SECRETION SYSTEM PROTEIN K"/>
    <property type="match status" value="1"/>
</dbReference>
<evidence type="ECO:0000256" key="1">
    <source>
        <dbReference type="ARBA" id="ARBA00004533"/>
    </source>
</evidence>
<dbReference type="EMBL" id="JAJLJH010000001">
    <property type="protein sequence ID" value="MCK9685444.1"/>
    <property type="molecule type" value="Genomic_DNA"/>
</dbReference>
<dbReference type="SUPFAM" id="SSF54523">
    <property type="entry name" value="Pili subunits"/>
    <property type="match status" value="1"/>
</dbReference>
<feature type="domain" description="T2SS protein K first SAM-like" evidence="12">
    <location>
        <begin position="122"/>
        <end position="218"/>
    </location>
</feature>
<comment type="caution">
    <text evidence="13">The sequence shown here is derived from an EMBL/GenBank/DDBJ whole genome shotgun (WGS) entry which is preliminary data.</text>
</comment>
<dbReference type="Pfam" id="PF21687">
    <property type="entry name" value="T2SSK_1st"/>
    <property type="match status" value="1"/>
</dbReference>
<dbReference type="PIRSF" id="PIRSF002786">
    <property type="entry name" value="XcpX"/>
    <property type="match status" value="1"/>
</dbReference>
<keyword evidence="3 10" id="KW-0813">Transport</keyword>
<keyword evidence="7" id="KW-0653">Protein transport</keyword>
<evidence type="ECO:0000256" key="5">
    <source>
        <dbReference type="ARBA" id="ARBA00022519"/>
    </source>
</evidence>
<dbReference type="InterPro" id="IPR038072">
    <property type="entry name" value="GspK_central_sf"/>
</dbReference>
<dbReference type="InterPro" id="IPR005628">
    <property type="entry name" value="GspK"/>
</dbReference>
<keyword evidence="6" id="KW-0812">Transmembrane</keyword>
<evidence type="ECO:0000259" key="12">
    <source>
        <dbReference type="Pfam" id="PF21687"/>
    </source>
</evidence>
<dbReference type="InterPro" id="IPR045584">
    <property type="entry name" value="Pilin-like"/>
</dbReference>
<accession>A0A9X2C163</accession>
<proteinExistence type="inferred from homology"/>
<keyword evidence="14" id="KW-1185">Reference proteome</keyword>
<gene>
    <name evidence="13" type="primary">gspK</name>
    <name evidence="13" type="ORF">LPC04_06955</name>
</gene>
<evidence type="ECO:0000256" key="10">
    <source>
        <dbReference type="PIRNR" id="PIRNR002786"/>
    </source>
</evidence>
<dbReference type="Proteomes" id="UP001139353">
    <property type="component" value="Unassembled WGS sequence"/>
</dbReference>
<dbReference type="PANTHER" id="PTHR38831:SF1">
    <property type="entry name" value="TYPE II SECRETION SYSTEM PROTEIN K-RELATED"/>
    <property type="match status" value="1"/>
</dbReference>
<organism evidence="13 14">
    <name type="scientific">Scleromatobacter humisilvae</name>
    <dbReference type="NCBI Taxonomy" id="2897159"/>
    <lineage>
        <taxon>Bacteria</taxon>
        <taxon>Pseudomonadati</taxon>
        <taxon>Pseudomonadota</taxon>
        <taxon>Betaproteobacteria</taxon>
        <taxon>Burkholderiales</taxon>
        <taxon>Sphaerotilaceae</taxon>
        <taxon>Scleromatobacter</taxon>
    </lineage>
</organism>
<dbReference type="NCBIfam" id="NF037980">
    <property type="entry name" value="T2SS_GspK"/>
    <property type="match status" value="1"/>
</dbReference>
<reference evidence="13" key="1">
    <citation type="submission" date="2021-11" db="EMBL/GenBank/DDBJ databases">
        <title>BS-T2-15 a new species belonging to the Comamonadaceae family isolated from the soil of a French oak forest.</title>
        <authorList>
            <person name="Mieszkin S."/>
            <person name="Alain K."/>
        </authorList>
    </citation>
    <scope>NUCLEOTIDE SEQUENCE</scope>
    <source>
        <strain evidence="13">BS-T2-15</strain>
    </source>
</reference>
<dbReference type="GO" id="GO:0009306">
    <property type="term" value="P:protein secretion"/>
    <property type="evidence" value="ECO:0007669"/>
    <property type="project" value="InterPro"/>
</dbReference>
<dbReference type="Gene3D" id="3.30.1300.30">
    <property type="entry name" value="GSPII I/J protein-like"/>
    <property type="match status" value="1"/>
</dbReference>
<evidence type="ECO:0000256" key="3">
    <source>
        <dbReference type="ARBA" id="ARBA00022448"/>
    </source>
</evidence>
<keyword evidence="8" id="KW-1133">Transmembrane helix</keyword>
<evidence type="ECO:0000313" key="14">
    <source>
        <dbReference type="Proteomes" id="UP001139353"/>
    </source>
</evidence>
<comment type="subcellular location">
    <subcellularLocation>
        <location evidence="1 10">Cell inner membrane</location>
    </subcellularLocation>
</comment>
<keyword evidence="4 10" id="KW-1003">Cell membrane</keyword>
<dbReference type="AlphaFoldDB" id="A0A9X2C163"/>
<evidence type="ECO:0000256" key="7">
    <source>
        <dbReference type="ARBA" id="ARBA00022927"/>
    </source>
</evidence>
<evidence type="ECO:0000313" key="13">
    <source>
        <dbReference type="EMBL" id="MCK9685444.1"/>
    </source>
</evidence>
<evidence type="ECO:0000256" key="2">
    <source>
        <dbReference type="ARBA" id="ARBA00007246"/>
    </source>
</evidence>
<evidence type="ECO:0000259" key="11">
    <source>
        <dbReference type="Pfam" id="PF03934"/>
    </source>
</evidence>
<evidence type="ECO:0000256" key="9">
    <source>
        <dbReference type="ARBA" id="ARBA00023136"/>
    </source>
</evidence>
<dbReference type="RefSeq" id="WP_275681447.1">
    <property type="nucleotide sequence ID" value="NZ_JAJLJH010000001.1"/>
</dbReference>
<comment type="similarity">
    <text evidence="2 10">Belongs to the GSP K family.</text>
</comment>
<evidence type="ECO:0000256" key="4">
    <source>
        <dbReference type="ARBA" id="ARBA00022475"/>
    </source>
</evidence>
<protein>
    <recommendedName>
        <fullName evidence="10">Type II secretion system protein K</fullName>
    </recommendedName>
</protein>